<evidence type="ECO:0000313" key="2">
    <source>
        <dbReference type="EMBL" id="CAB3403908.1"/>
    </source>
</evidence>
<keyword evidence="3" id="KW-1185">Reference proteome</keyword>
<gene>
    <name evidence="2" type="ORF">CBOVIS_LOCUS6314</name>
</gene>
<dbReference type="Pfam" id="PF14625">
    <property type="entry name" value="Lustrin_cystein"/>
    <property type="match status" value="7"/>
</dbReference>
<name>A0A8S1EPA4_9PELO</name>
<dbReference type="OrthoDB" id="5776602at2759"/>
<comment type="caution">
    <text evidence="2">The sequence shown here is derived from an EMBL/GenBank/DDBJ whole genome shotgun (WGS) entry which is preliminary data.</text>
</comment>
<dbReference type="PANTHER" id="PTHR46339">
    <property type="entry name" value="PROTEIN CBG15282-RELATED"/>
    <property type="match status" value="1"/>
</dbReference>
<keyword evidence="1" id="KW-0732">Signal</keyword>
<dbReference type="AlphaFoldDB" id="A0A8S1EPA4"/>
<reference evidence="2 3" key="1">
    <citation type="submission" date="2020-04" db="EMBL/GenBank/DDBJ databases">
        <authorList>
            <person name="Laetsch R D."/>
            <person name="Stevens L."/>
            <person name="Kumar S."/>
            <person name="Blaxter L. M."/>
        </authorList>
    </citation>
    <scope>NUCLEOTIDE SEQUENCE [LARGE SCALE GENOMIC DNA]</scope>
</reference>
<dbReference type="PANTHER" id="PTHR46339:SF15">
    <property type="entry name" value="CC DOMAIN-CONTAINING PROTEIN"/>
    <property type="match status" value="1"/>
</dbReference>
<organism evidence="2 3">
    <name type="scientific">Caenorhabditis bovis</name>
    <dbReference type="NCBI Taxonomy" id="2654633"/>
    <lineage>
        <taxon>Eukaryota</taxon>
        <taxon>Metazoa</taxon>
        <taxon>Ecdysozoa</taxon>
        <taxon>Nematoda</taxon>
        <taxon>Chromadorea</taxon>
        <taxon>Rhabditida</taxon>
        <taxon>Rhabditina</taxon>
        <taxon>Rhabditomorpha</taxon>
        <taxon>Rhabditoidea</taxon>
        <taxon>Rhabditidae</taxon>
        <taxon>Peloderinae</taxon>
        <taxon>Caenorhabditis</taxon>
    </lineage>
</organism>
<sequence>MKPFLLILTIHALFKRALTQQPTYTCPNNANPLIANSGTNLFCTSVGSTSDCPTSSSCVQSANMPSILICCSSASSVTPVCPNNAVAQTSAEGYVACNINNPICNSGYQCVQSMNVPSLSICCSTSSQTTMCPTDFTPVIDTNGLTITCSPSSSNCPSESSCMQSTFNSAFICCRSSTSTRICPNQQNALITNNNLEMCTTPGTQCSQIGYTCQFSSLLGAYVCCGNGAIDNGVPKCADNRPTYQQIVGETYTCDSNARCPSGYDCAPSDDPFIDVCCLTGATPIPENIACPDGWNPYRNEVDNSVRTCDAVQDTSCPVGFSCAPSSRPSQFLCCRLASALVCINGRTLLINGSPKLCRPSPISQCPYNYSCQQSINPTVTVCCSDT</sequence>
<feature type="chain" id="PRO_5035928915" evidence="1">
    <location>
        <begin position="20"/>
        <end position="387"/>
    </location>
</feature>
<evidence type="ECO:0000256" key="1">
    <source>
        <dbReference type="SAM" id="SignalP"/>
    </source>
</evidence>
<accession>A0A8S1EPA4</accession>
<proteinExistence type="predicted"/>
<evidence type="ECO:0000313" key="3">
    <source>
        <dbReference type="Proteomes" id="UP000494206"/>
    </source>
</evidence>
<feature type="signal peptide" evidence="1">
    <location>
        <begin position="1"/>
        <end position="19"/>
    </location>
</feature>
<dbReference type="InterPro" id="IPR053014">
    <property type="entry name" value="Cuticle_assoc_divergent"/>
</dbReference>
<dbReference type="Proteomes" id="UP000494206">
    <property type="component" value="Unassembled WGS sequence"/>
</dbReference>
<dbReference type="EMBL" id="CADEPM010000004">
    <property type="protein sequence ID" value="CAB3403908.1"/>
    <property type="molecule type" value="Genomic_DNA"/>
</dbReference>
<dbReference type="InterPro" id="IPR028150">
    <property type="entry name" value="Lustrin_cystein"/>
</dbReference>
<dbReference type="SMART" id="SM00289">
    <property type="entry name" value="WR1"/>
    <property type="match status" value="7"/>
</dbReference>
<protein>
    <submittedName>
        <fullName evidence="2">Uncharacterized protein</fullName>
    </submittedName>
</protein>
<dbReference type="InterPro" id="IPR006150">
    <property type="entry name" value="Cys_repeat_1"/>
</dbReference>